<dbReference type="Proteomes" id="UP000266313">
    <property type="component" value="Chromosome"/>
</dbReference>
<dbReference type="EMBL" id="AP017928">
    <property type="protein sequence ID" value="BBA34186.1"/>
    <property type="molecule type" value="Genomic_DNA"/>
</dbReference>
<dbReference type="PANTHER" id="PTHR12213">
    <property type="entry name" value="CORRINOID ADENOSYLTRANSFERASE"/>
    <property type="match status" value="1"/>
</dbReference>
<dbReference type="SUPFAM" id="SSF89028">
    <property type="entry name" value="Cobalamin adenosyltransferase-like"/>
    <property type="match status" value="1"/>
</dbReference>
<evidence type="ECO:0000256" key="3">
    <source>
        <dbReference type="ARBA" id="ARBA00022679"/>
    </source>
</evidence>
<protein>
    <recommendedName>
        <fullName evidence="6">Corrinoid adenosyltransferase</fullName>
        <ecNumber evidence="6">2.5.1.17</ecNumber>
    </recommendedName>
    <alternativeName>
        <fullName evidence="6">Cob(II)alamin adenosyltransferase</fullName>
    </alternativeName>
    <alternativeName>
        <fullName evidence="6">Cob(II)yrinic acid a,c-diamide adenosyltransferase</fullName>
    </alternativeName>
    <alternativeName>
        <fullName evidence="6">Cobinamide/cobalamin adenosyltransferase</fullName>
    </alternativeName>
</protein>
<evidence type="ECO:0000313" key="10">
    <source>
        <dbReference type="Proteomes" id="UP000266313"/>
    </source>
</evidence>
<keyword evidence="3 6" id="KW-0808">Transferase</keyword>
<keyword evidence="5 6" id="KW-0067">ATP-binding</keyword>
<dbReference type="InterPro" id="IPR016030">
    <property type="entry name" value="CblAdoTrfase-like"/>
</dbReference>
<evidence type="ECO:0000313" key="9">
    <source>
        <dbReference type="EMBL" id="BBA34186.1"/>
    </source>
</evidence>
<comment type="catalytic activity">
    <reaction evidence="6">
        <text>2 cob(II)yrinate a,c diamide + reduced [electron-transfer flavoprotein] + 2 ATP = 2 adenosylcob(III)yrinate a,c-diamide + 2 triphosphate + oxidized [electron-transfer flavoprotein] + 3 H(+)</text>
        <dbReference type="Rhea" id="RHEA:11528"/>
        <dbReference type="Rhea" id="RHEA-COMP:10685"/>
        <dbReference type="Rhea" id="RHEA-COMP:10686"/>
        <dbReference type="ChEBI" id="CHEBI:15378"/>
        <dbReference type="ChEBI" id="CHEBI:18036"/>
        <dbReference type="ChEBI" id="CHEBI:30616"/>
        <dbReference type="ChEBI" id="CHEBI:57692"/>
        <dbReference type="ChEBI" id="CHEBI:58307"/>
        <dbReference type="ChEBI" id="CHEBI:58503"/>
        <dbReference type="ChEBI" id="CHEBI:58537"/>
        <dbReference type="EC" id="2.5.1.17"/>
    </reaction>
</comment>
<dbReference type="Pfam" id="PF01923">
    <property type="entry name" value="Cob_adeno_trans"/>
    <property type="match status" value="1"/>
</dbReference>
<evidence type="ECO:0000256" key="1">
    <source>
        <dbReference type="ARBA" id="ARBA00007487"/>
    </source>
</evidence>
<dbReference type="InterPro" id="IPR036451">
    <property type="entry name" value="CblAdoTrfase-like_sf"/>
</dbReference>
<evidence type="ECO:0000256" key="2">
    <source>
        <dbReference type="ARBA" id="ARBA00011233"/>
    </source>
</evidence>
<comment type="catalytic activity">
    <reaction evidence="6">
        <text>2 cob(II)alamin + reduced [electron-transfer flavoprotein] + 2 ATP = 2 adenosylcob(III)alamin + 2 triphosphate + oxidized [electron-transfer flavoprotein] + 3 H(+)</text>
        <dbReference type="Rhea" id="RHEA:28671"/>
        <dbReference type="Rhea" id="RHEA-COMP:10685"/>
        <dbReference type="Rhea" id="RHEA-COMP:10686"/>
        <dbReference type="ChEBI" id="CHEBI:15378"/>
        <dbReference type="ChEBI" id="CHEBI:16304"/>
        <dbReference type="ChEBI" id="CHEBI:18036"/>
        <dbReference type="ChEBI" id="CHEBI:18408"/>
        <dbReference type="ChEBI" id="CHEBI:30616"/>
        <dbReference type="ChEBI" id="CHEBI:57692"/>
        <dbReference type="ChEBI" id="CHEBI:58307"/>
        <dbReference type="EC" id="2.5.1.17"/>
    </reaction>
</comment>
<evidence type="ECO:0000256" key="7">
    <source>
        <dbReference type="SAM" id="MobiDB-lite"/>
    </source>
</evidence>
<dbReference type="Gene3D" id="1.20.1200.10">
    <property type="entry name" value="Cobalamin adenosyltransferase-like"/>
    <property type="match status" value="1"/>
</dbReference>
<organism evidence="9 10">
    <name type="scientific">Methylocaldum marinum</name>
    <dbReference type="NCBI Taxonomy" id="1432792"/>
    <lineage>
        <taxon>Bacteria</taxon>
        <taxon>Pseudomonadati</taxon>
        <taxon>Pseudomonadota</taxon>
        <taxon>Gammaproteobacteria</taxon>
        <taxon>Methylococcales</taxon>
        <taxon>Methylococcaceae</taxon>
        <taxon>Methylocaldum</taxon>
    </lineage>
</organism>
<evidence type="ECO:0000256" key="5">
    <source>
        <dbReference type="ARBA" id="ARBA00022840"/>
    </source>
</evidence>
<keyword evidence="10" id="KW-1185">Reference proteome</keyword>
<dbReference type="EC" id="2.5.1.17" evidence="6"/>
<evidence type="ECO:0000256" key="4">
    <source>
        <dbReference type="ARBA" id="ARBA00022741"/>
    </source>
</evidence>
<evidence type="ECO:0000259" key="8">
    <source>
        <dbReference type="Pfam" id="PF01923"/>
    </source>
</evidence>
<dbReference type="GO" id="GO:0009236">
    <property type="term" value="P:cobalamin biosynthetic process"/>
    <property type="evidence" value="ECO:0007669"/>
    <property type="project" value="UniProtKB-UniRule"/>
</dbReference>
<comment type="subunit">
    <text evidence="2">Homotrimer.</text>
</comment>
<dbReference type="NCBIfam" id="TIGR00636">
    <property type="entry name" value="PduO_Nterm"/>
    <property type="match status" value="1"/>
</dbReference>
<dbReference type="GO" id="GO:0008817">
    <property type="term" value="F:corrinoid adenosyltransferase activity"/>
    <property type="evidence" value="ECO:0007669"/>
    <property type="project" value="UniProtKB-UniRule"/>
</dbReference>
<dbReference type="InterPro" id="IPR029499">
    <property type="entry name" value="PduO-typ"/>
</dbReference>
<dbReference type="UniPathway" id="UPA00148">
    <property type="reaction ID" value="UER00233"/>
</dbReference>
<sequence>MGHRLSRIYTRTGDRGTTGLGNGTRVEKDSLRVEAYGLLDELNSHIGLVLAYAPVSQVGDCLTEIQQVLFDLGGDLCVPGRSSVDQGHVDWLEQWLDHFNDQLPWLQNFVLPGGNPPAAHCHVARTVCRRAERVLVSLGKTEPVAPFALAYVNRLSDLLFVIARLLARQNGGAEILWQPQRPPPPLPR</sequence>
<dbReference type="RefSeq" id="WP_119629649.1">
    <property type="nucleotide sequence ID" value="NZ_AP017928.1"/>
</dbReference>
<dbReference type="FunFam" id="1.20.1200.10:FF:000001">
    <property type="entry name" value="Cob(I)yrinic acid a,c-diamide adenosyltransferase"/>
    <property type="match status" value="1"/>
</dbReference>
<comment type="pathway">
    <text evidence="6">Cofactor biosynthesis; adenosylcobalamin biosynthesis; adenosylcobalamin from cob(II)yrinate a,c-diamide: step 2/7.</text>
</comment>
<feature type="region of interest" description="Disordered" evidence="7">
    <location>
        <begin position="1"/>
        <end position="23"/>
    </location>
</feature>
<evidence type="ECO:0000256" key="6">
    <source>
        <dbReference type="RuleBase" id="RU366026"/>
    </source>
</evidence>
<proteinExistence type="inferred from homology"/>
<accession>A0A250KRL5</accession>
<dbReference type="AlphaFoldDB" id="A0A250KRL5"/>
<dbReference type="OrthoDB" id="9778896at2"/>
<dbReference type="GO" id="GO:0005524">
    <property type="term" value="F:ATP binding"/>
    <property type="evidence" value="ECO:0007669"/>
    <property type="project" value="UniProtKB-UniRule"/>
</dbReference>
<keyword evidence="4 6" id="KW-0547">Nucleotide-binding</keyword>
<dbReference type="PANTHER" id="PTHR12213:SF0">
    <property type="entry name" value="CORRINOID ADENOSYLTRANSFERASE MMAB"/>
    <property type="match status" value="1"/>
</dbReference>
<feature type="domain" description="Cobalamin adenosyltransferase-like" evidence="8">
    <location>
        <begin position="8"/>
        <end position="165"/>
    </location>
</feature>
<reference evidence="9 10" key="1">
    <citation type="submission" date="2016-12" db="EMBL/GenBank/DDBJ databases">
        <title>Genome sequencing of Methylocaldum marinum.</title>
        <authorList>
            <person name="Takeuchi M."/>
            <person name="Kamagata Y."/>
            <person name="Hiraoka S."/>
            <person name="Oshima K."/>
            <person name="Hattori M."/>
            <person name="Iwasaki W."/>
        </authorList>
    </citation>
    <scope>NUCLEOTIDE SEQUENCE [LARGE SCALE GENOMIC DNA]</scope>
    <source>
        <strain evidence="9 10">S8</strain>
    </source>
</reference>
<name>A0A250KRL5_9GAMM</name>
<gene>
    <name evidence="9" type="ORF">sS8_2234</name>
</gene>
<comment type="similarity">
    <text evidence="1 6">Belongs to the Cob(I)alamin adenosyltransferase family.</text>
</comment>
<keyword evidence="6" id="KW-0169">Cobalamin biosynthesis</keyword>
<dbReference type="KEGG" id="mmai:sS8_2234"/>